<evidence type="ECO:0000313" key="1">
    <source>
        <dbReference type="EMBL" id="TGO54032.1"/>
    </source>
</evidence>
<accession>A0A4Z1I3N1</accession>
<comment type="caution">
    <text evidence="1">The sequence shown here is derived from an EMBL/GenBank/DDBJ whole genome shotgun (WGS) entry which is preliminary data.</text>
</comment>
<dbReference type="EMBL" id="PQXJ01000279">
    <property type="protein sequence ID" value="TGO54032.1"/>
    <property type="molecule type" value="Genomic_DNA"/>
</dbReference>
<organism evidence="1 2">
    <name type="scientific">Botryotinia narcissicola</name>
    <dbReference type="NCBI Taxonomy" id="278944"/>
    <lineage>
        <taxon>Eukaryota</taxon>
        <taxon>Fungi</taxon>
        <taxon>Dikarya</taxon>
        <taxon>Ascomycota</taxon>
        <taxon>Pezizomycotina</taxon>
        <taxon>Leotiomycetes</taxon>
        <taxon>Helotiales</taxon>
        <taxon>Sclerotiniaceae</taxon>
        <taxon>Botryotinia</taxon>
    </lineage>
</organism>
<dbReference type="Proteomes" id="UP000297452">
    <property type="component" value="Unassembled WGS sequence"/>
</dbReference>
<gene>
    <name evidence="1" type="ORF">BOTNAR_0279g00060</name>
</gene>
<proteinExistence type="predicted"/>
<evidence type="ECO:0000313" key="2">
    <source>
        <dbReference type="Proteomes" id="UP000297452"/>
    </source>
</evidence>
<keyword evidence="2" id="KW-1185">Reference proteome</keyword>
<protein>
    <submittedName>
        <fullName evidence="1">Uncharacterized protein</fullName>
    </submittedName>
</protein>
<dbReference type="AlphaFoldDB" id="A0A4Z1I3N1"/>
<name>A0A4Z1I3N1_9HELO</name>
<sequence length="66" mass="7640">MNSGNAGIPNVKYIHSNDVDNIQTEHYIKLKLWRCASKFTQELESGWFCGQYWQFLISVGTQWSLG</sequence>
<reference evidence="1 2" key="1">
    <citation type="submission" date="2017-12" db="EMBL/GenBank/DDBJ databases">
        <title>Comparative genomics of Botrytis spp.</title>
        <authorList>
            <person name="Valero-Jimenez C.A."/>
            <person name="Tapia P."/>
            <person name="Veloso J."/>
            <person name="Silva-Moreno E."/>
            <person name="Staats M."/>
            <person name="Valdes J.H."/>
            <person name="Van Kan J.A.L."/>
        </authorList>
    </citation>
    <scope>NUCLEOTIDE SEQUENCE [LARGE SCALE GENOMIC DNA]</scope>
    <source>
        <strain evidence="1 2">MUCL2120</strain>
    </source>
</reference>